<protein>
    <recommendedName>
        <fullName evidence="12">G-protein coupled receptors family 1 profile domain-containing protein</fullName>
    </recommendedName>
</protein>
<dbReference type="PANTHER" id="PTHR24246:SF27">
    <property type="entry name" value="ADENOSINE RECEPTOR, ISOFORM A"/>
    <property type="match status" value="1"/>
</dbReference>
<dbReference type="Gene3D" id="1.20.1070.10">
    <property type="entry name" value="Rhodopsin 7-helix transmembrane proteins"/>
    <property type="match status" value="1"/>
</dbReference>
<dbReference type="PANTHER" id="PTHR24246">
    <property type="entry name" value="OLFACTORY RECEPTOR AND ADENOSINE RECEPTOR"/>
    <property type="match status" value="1"/>
</dbReference>
<evidence type="ECO:0000256" key="1">
    <source>
        <dbReference type="ARBA" id="ARBA00004651"/>
    </source>
</evidence>
<dbReference type="InterPro" id="IPR017452">
    <property type="entry name" value="GPCR_Rhodpsn_7TM"/>
</dbReference>
<evidence type="ECO:0000256" key="10">
    <source>
        <dbReference type="RuleBase" id="RU000688"/>
    </source>
</evidence>
<dbReference type="Proteomes" id="UP001159427">
    <property type="component" value="Unassembled WGS sequence"/>
</dbReference>
<accession>A0ABN8LHG5</accession>
<feature type="transmembrane region" description="Helical" evidence="11">
    <location>
        <begin position="26"/>
        <end position="51"/>
    </location>
</feature>
<dbReference type="EMBL" id="CALNXI010000041">
    <property type="protein sequence ID" value="CAH3016433.1"/>
    <property type="molecule type" value="Genomic_DNA"/>
</dbReference>
<dbReference type="PROSITE" id="PS00237">
    <property type="entry name" value="G_PROTEIN_RECEP_F1_1"/>
    <property type="match status" value="1"/>
</dbReference>
<keyword evidence="6 11" id="KW-0472">Membrane</keyword>
<feature type="domain" description="G-protein coupled receptors family 1 profile" evidence="12">
    <location>
        <begin position="43"/>
        <end position="275"/>
    </location>
</feature>
<feature type="transmembrane region" description="Helical" evidence="11">
    <location>
        <begin position="214"/>
        <end position="243"/>
    </location>
</feature>
<gene>
    <name evidence="13" type="ORF">PEVE_00029384</name>
</gene>
<evidence type="ECO:0000313" key="13">
    <source>
        <dbReference type="EMBL" id="CAH3016433.1"/>
    </source>
</evidence>
<feature type="transmembrane region" description="Helical" evidence="11">
    <location>
        <begin position="98"/>
        <end position="118"/>
    </location>
</feature>
<evidence type="ECO:0000256" key="5">
    <source>
        <dbReference type="ARBA" id="ARBA00023040"/>
    </source>
</evidence>
<evidence type="ECO:0000256" key="6">
    <source>
        <dbReference type="ARBA" id="ARBA00023136"/>
    </source>
</evidence>
<evidence type="ECO:0000256" key="11">
    <source>
        <dbReference type="SAM" id="Phobius"/>
    </source>
</evidence>
<feature type="transmembrane region" description="Helical" evidence="11">
    <location>
        <begin position="171"/>
        <end position="193"/>
    </location>
</feature>
<comment type="subcellular location">
    <subcellularLocation>
        <location evidence="1">Cell membrane</location>
        <topology evidence="1">Multi-pass membrane protein</topology>
    </subcellularLocation>
</comment>
<keyword evidence="7 10" id="KW-0675">Receptor</keyword>
<evidence type="ECO:0000256" key="4">
    <source>
        <dbReference type="ARBA" id="ARBA00022989"/>
    </source>
</evidence>
<keyword evidence="4 11" id="KW-1133">Transmembrane helix</keyword>
<keyword evidence="2" id="KW-1003">Cell membrane</keyword>
<keyword evidence="5 10" id="KW-0297">G-protein coupled receptor</keyword>
<dbReference type="CDD" id="cd14967">
    <property type="entry name" value="7tmA_amine_R-like"/>
    <property type="match status" value="1"/>
</dbReference>
<organism evidence="13 14">
    <name type="scientific">Porites evermanni</name>
    <dbReference type="NCBI Taxonomy" id="104178"/>
    <lineage>
        <taxon>Eukaryota</taxon>
        <taxon>Metazoa</taxon>
        <taxon>Cnidaria</taxon>
        <taxon>Anthozoa</taxon>
        <taxon>Hexacorallia</taxon>
        <taxon>Scleractinia</taxon>
        <taxon>Fungiina</taxon>
        <taxon>Poritidae</taxon>
        <taxon>Porites</taxon>
    </lineage>
</organism>
<comment type="similarity">
    <text evidence="10">Belongs to the G-protein coupled receptor 1 family.</text>
</comment>
<dbReference type="PRINTS" id="PR00237">
    <property type="entry name" value="GPCRRHODOPSN"/>
</dbReference>
<sequence length="333" mass="37401">MANQPDANSGRPPPMIDNPNFKEESVIVSCTLYVIIAFLAVFGNGLVVGSFIRHSRLRTITNYFVVSLSVADILVGVISIPIWISMLLYSSGGPTLQTVYYVLDLFAGTCSILHLVAISLERFFAVVYPIRHRNTTAKVYYVFLVAVWVIPAAACGSSVELRNVNREANMLFLFIAFFVIPLLVILFTYARIWRAANSRIQPGRDTSRTMKRDMRIAVTIALVIGFFVVAWLPFFIVQLLIVFCKKCRPEIFNRNLLLFVKFMHYSNSAVNPIVYAVKIPEFRRAFKQLVGLCLCCCPTCLTNEGNSRTVAELLSATDMRVPSNSSRDRALSQ</sequence>
<evidence type="ECO:0000256" key="7">
    <source>
        <dbReference type="ARBA" id="ARBA00023170"/>
    </source>
</evidence>
<name>A0ABN8LHG5_9CNID</name>
<keyword evidence="3 10" id="KW-0812">Transmembrane</keyword>
<evidence type="ECO:0000256" key="2">
    <source>
        <dbReference type="ARBA" id="ARBA00022475"/>
    </source>
</evidence>
<dbReference type="SMART" id="SM01381">
    <property type="entry name" value="7TM_GPCR_Srsx"/>
    <property type="match status" value="1"/>
</dbReference>
<dbReference type="SUPFAM" id="SSF81321">
    <property type="entry name" value="Family A G protein-coupled receptor-like"/>
    <property type="match status" value="1"/>
</dbReference>
<evidence type="ECO:0000259" key="12">
    <source>
        <dbReference type="PROSITE" id="PS50262"/>
    </source>
</evidence>
<dbReference type="Pfam" id="PF00001">
    <property type="entry name" value="7tm_1"/>
    <property type="match status" value="1"/>
</dbReference>
<dbReference type="PROSITE" id="PS50262">
    <property type="entry name" value="G_PROTEIN_RECEP_F1_2"/>
    <property type="match status" value="1"/>
</dbReference>
<evidence type="ECO:0000256" key="3">
    <source>
        <dbReference type="ARBA" id="ARBA00022692"/>
    </source>
</evidence>
<evidence type="ECO:0000256" key="8">
    <source>
        <dbReference type="ARBA" id="ARBA00023180"/>
    </source>
</evidence>
<keyword evidence="9 10" id="KW-0807">Transducer</keyword>
<feature type="transmembrane region" description="Helical" evidence="11">
    <location>
        <begin position="139"/>
        <end position="159"/>
    </location>
</feature>
<proteinExistence type="inferred from homology"/>
<feature type="transmembrane region" description="Helical" evidence="11">
    <location>
        <begin position="63"/>
        <end position="86"/>
    </location>
</feature>
<dbReference type="InterPro" id="IPR000276">
    <property type="entry name" value="GPCR_Rhodpsn"/>
</dbReference>
<evidence type="ECO:0000256" key="9">
    <source>
        <dbReference type="ARBA" id="ARBA00023224"/>
    </source>
</evidence>
<comment type="caution">
    <text evidence="13">The sequence shown here is derived from an EMBL/GenBank/DDBJ whole genome shotgun (WGS) entry which is preliminary data.</text>
</comment>
<reference evidence="13 14" key="1">
    <citation type="submission" date="2022-05" db="EMBL/GenBank/DDBJ databases">
        <authorList>
            <consortium name="Genoscope - CEA"/>
            <person name="William W."/>
        </authorList>
    </citation>
    <scope>NUCLEOTIDE SEQUENCE [LARGE SCALE GENOMIC DNA]</scope>
</reference>
<evidence type="ECO:0000313" key="14">
    <source>
        <dbReference type="Proteomes" id="UP001159427"/>
    </source>
</evidence>
<keyword evidence="8" id="KW-0325">Glycoprotein</keyword>
<keyword evidence="14" id="KW-1185">Reference proteome</keyword>